<keyword evidence="2" id="KW-1185">Reference proteome</keyword>
<dbReference type="Proteomes" id="UP000348942">
    <property type="component" value="Chromosome 2"/>
</dbReference>
<dbReference type="PANTHER" id="PTHR39327:SF1">
    <property type="entry name" value="BLR5470 PROTEIN"/>
    <property type="match status" value="1"/>
</dbReference>
<protein>
    <submittedName>
        <fullName evidence="1">Sulfate adenylyltransferase</fullName>
    </submittedName>
</protein>
<dbReference type="Gene3D" id="3.10.620.30">
    <property type="match status" value="1"/>
</dbReference>
<evidence type="ECO:0000313" key="2">
    <source>
        <dbReference type="Proteomes" id="UP000348942"/>
    </source>
</evidence>
<name>A0A5Q0THD6_9VIBR</name>
<reference evidence="1 2" key="1">
    <citation type="submission" date="2019-10" db="EMBL/GenBank/DDBJ databases">
        <title>Vibrio sp. nov., isolated from Coralline algae surface.</title>
        <authorList>
            <person name="Geng Y."/>
            <person name="Zhang X."/>
        </authorList>
    </citation>
    <scope>NUCLEOTIDE SEQUENCE [LARGE SCALE GENOMIC DNA]</scope>
    <source>
        <strain evidence="1 2">SM1977</strain>
    </source>
</reference>
<evidence type="ECO:0000313" key="1">
    <source>
        <dbReference type="EMBL" id="QGA66578.1"/>
    </source>
</evidence>
<dbReference type="InterPro" id="IPR010319">
    <property type="entry name" value="Transglutaminase-like_Cys_pept"/>
</dbReference>
<keyword evidence="1" id="KW-0808">Transferase</keyword>
<accession>A0A5Q0THD6</accession>
<dbReference type="GO" id="GO:0016779">
    <property type="term" value="F:nucleotidyltransferase activity"/>
    <property type="evidence" value="ECO:0007669"/>
    <property type="project" value="UniProtKB-KW"/>
</dbReference>
<proteinExistence type="predicted"/>
<dbReference type="AlphaFoldDB" id="A0A5Q0THD6"/>
<keyword evidence="1" id="KW-0548">Nucleotidyltransferase</keyword>
<organism evidence="1 2">
    <name type="scientific">Vibrio algicola</name>
    <dbReference type="NCBI Taxonomy" id="2662262"/>
    <lineage>
        <taxon>Bacteria</taxon>
        <taxon>Pseudomonadati</taxon>
        <taxon>Pseudomonadota</taxon>
        <taxon>Gammaproteobacteria</taxon>
        <taxon>Vibrionales</taxon>
        <taxon>Vibrionaceae</taxon>
        <taxon>Vibrio</taxon>
    </lineage>
</organism>
<dbReference type="PANTHER" id="PTHR39327">
    <property type="match status" value="1"/>
</dbReference>
<dbReference type="Pfam" id="PF06035">
    <property type="entry name" value="Peptidase_C93"/>
    <property type="match status" value="1"/>
</dbReference>
<gene>
    <name evidence="1" type="ORF">GFB47_14280</name>
</gene>
<sequence>MNNAKTKTSWRDFRWLKWAIFSVLLILSVRAIALTGSDKQQIDFSRQNFGERAGLRVTAWRNLINSIQTLSEQQKLNKINDFFNQLVFIDDIKLWGQNDYWATPIQFLDVGGGDCEDFSIAKYSSLRELGIADSKLHLIYVKSLTLNQFHMVVAYYQTPSSMPVILDNIDGEIKPANQRQDLVPIYSFNASKLWITKKRERSINSIVAGDASNLSLWKDLQQRSKKQNTKHPIINLDQ</sequence>
<dbReference type="EMBL" id="CP045700">
    <property type="protein sequence ID" value="QGA66578.1"/>
    <property type="molecule type" value="Genomic_DNA"/>
</dbReference>